<dbReference type="EMBL" id="CP092864">
    <property type="protein sequence ID" value="UYV62747.1"/>
    <property type="molecule type" value="Genomic_DNA"/>
</dbReference>
<feature type="chain" id="PRO_5045012473" evidence="8">
    <location>
        <begin position="23"/>
        <end position="711"/>
    </location>
</feature>
<dbReference type="InterPro" id="IPR009033">
    <property type="entry name" value="Calreticulin/calnexin_P_dom_sf"/>
</dbReference>
<evidence type="ECO:0000256" key="3">
    <source>
        <dbReference type="ARBA" id="ARBA00022692"/>
    </source>
</evidence>
<dbReference type="PANTHER" id="PTHR11073">
    <property type="entry name" value="CALRETICULIN AND CALNEXIN"/>
    <property type="match status" value="1"/>
</dbReference>
<dbReference type="Proteomes" id="UP001235939">
    <property type="component" value="Chromosome 02"/>
</dbReference>
<protein>
    <submittedName>
        <fullName evidence="10">CANX</fullName>
    </submittedName>
</protein>
<feature type="region of interest" description="Disordered" evidence="9">
    <location>
        <begin position="501"/>
        <end position="604"/>
    </location>
</feature>
<feature type="compositionally biased region" description="Basic and acidic residues" evidence="9">
    <location>
        <begin position="559"/>
        <end position="569"/>
    </location>
</feature>
<dbReference type="SUPFAM" id="SSF49899">
    <property type="entry name" value="Concanavalin A-like lectins/glucanases"/>
    <property type="match status" value="1"/>
</dbReference>
<feature type="compositionally biased region" description="Basic and acidic residues" evidence="9">
    <location>
        <begin position="272"/>
        <end position="287"/>
    </location>
</feature>
<sequence>MKIFWVCISLFLVLLAKYQAFGEDVDDSFVDIETEPQIVEEVPADKIVYSSPQPLGNYYLAEHFDDRDGFSKRWILSQAKKENADDNISKYNGKWEVEASEKNSLAGDLGLVLKSKAHHHAISTPLEKPFLFDNKPFILQYEVQFQNGQECGGAYIKLLSQSSDLDLHTFTDATPYTIMFGPDKCGVDSKLHFIFRHRNPKSGKQEEKHWKRATTVPKLEDIFKDKKPHLLTLILMPDNTFEVLLDKRSVHKGSLLEEFSPPVNPPSEIDDPTDKKPDDWDERDKIPDPSAQKPTDWDETAPRQIPDPNSKKPDDWLDNEPELIPDPNAEKPKDWDDDMDGEWEAPLISNPKCENVGCGEWKPAMINNPAYKGKWKAPMIDNPKYMGKWKARKIPNPDFFEDLHPYKMIPIAAIGFELWSMSENILFDNLIITDDPYVADHWAQETWALKKELADWETDSWLLQLIKYTNKHPWLWAVYILLIALPVVLFISFCCTTRETEEDRRARHKKTDEELPPNVMPPQSPETSHHLASTAEEEEAEVQEEESEGNEVEEENAEVPEKKEPEPKASPKKKPQVNEKGSGDGNPPGSPKKPLGSPKKPLRKDATYELIKAFGDAALSQSRTFEGFSRFQKGREKVNDDQHTRRPRSLRCEENKLKIKELIKSNRRISIKDLSSETGLSVSSNSNKRFGHDLDVFKIFSPDSNRGTKGG</sequence>
<keyword evidence="8" id="KW-0732">Signal</keyword>
<keyword evidence="6 8" id="KW-0472">Membrane</keyword>
<keyword evidence="3 8" id="KW-0812">Transmembrane</keyword>
<evidence type="ECO:0000256" key="6">
    <source>
        <dbReference type="ARBA" id="ARBA00023136"/>
    </source>
</evidence>
<dbReference type="Gene3D" id="2.60.120.200">
    <property type="match status" value="1"/>
</dbReference>
<evidence type="ECO:0000256" key="8">
    <source>
        <dbReference type="RuleBase" id="RU362126"/>
    </source>
</evidence>
<evidence type="ECO:0000256" key="2">
    <source>
        <dbReference type="ARBA" id="ARBA00010983"/>
    </source>
</evidence>
<feature type="signal peptide" evidence="8">
    <location>
        <begin position="1"/>
        <end position="22"/>
    </location>
</feature>
<keyword evidence="5 8" id="KW-1133">Transmembrane helix</keyword>
<dbReference type="SUPFAM" id="SSF63887">
    <property type="entry name" value="P-domain of calnexin/calreticulin"/>
    <property type="match status" value="1"/>
</dbReference>
<evidence type="ECO:0000256" key="5">
    <source>
        <dbReference type="ARBA" id="ARBA00022989"/>
    </source>
</evidence>
<comment type="similarity">
    <text evidence="2 8">Belongs to the calreticulin family.</text>
</comment>
<gene>
    <name evidence="10" type="ORF">LAZ67_2001813</name>
</gene>
<dbReference type="PROSITE" id="PS00804">
    <property type="entry name" value="CALRETICULIN_2"/>
    <property type="match status" value="1"/>
</dbReference>
<keyword evidence="11" id="KW-1185">Reference proteome</keyword>
<dbReference type="Gene3D" id="2.10.250.10">
    <property type="entry name" value="Calreticulin/calnexin, P domain"/>
    <property type="match status" value="1"/>
</dbReference>
<evidence type="ECO:0000256" key="1">
    <source>
        <dbReference type="ARBA" id="ARBA00004389"/>
    </source>
</evidence>
<proteinExistence type="inferred from homology"/>
<dbReference type="InterPro" id="IPR018124">
    <property type="entry name" value="Calret/calnex_CS"/>
</dbReference>
<dbReference type="InterPro" id="IPR013320">
    <property type="entry name" value="ConA-like_dom_sf"/>
</dbReference>
<feature type="compositionally biased region" description="Basic and acidic residues" evidence="9">
    <location>
        <begin position="501"/>
        <end position="513"/>
    </location>
</feature>
<keyword evidence="7 8" id="KW-0143">Chaperone</keyword>
<dbReference type="PRINTS" id="PR00626">
    <property type="entry name" value="CALRETICULIN"/>
</dbReference>
<reference evidence="10 11" key="1">
    <citation type="submission" date="2022-01" db="EMBL/GenBank/DDBJ databases">
        <title>A chromosomal length assembly of Cordylochernes scorpioides.</title>
        <authorList>
            <person name="Zeh D."/>
            <person name="Zeh J."/>
        </authorList>
    </citation>
    <scope>NUCLEOTIDE SEQUENCE [LARGE SCALE GENOMIC DNA]</scope>
    <source>
        <strain evidence="10">IN4F17</strain>
        <tissue evidence="10">Whole Body</tissue>
    </source>
</reference>
<dbReference type="PANTHER" id="PTHR11073:SF1">
    <property type="entry name" value="CALNEXIN 14D-RELATED"/>
    <property type="match status" value="1"/>
</dbReference>
<keyword evidence="4 8" id="KW-0256">Endoplasmic reticulum</keyword>
<dbReference type="Pfam" id="PF00262">
    <property type="entry name" value="Calreticulin"/>
    <property type="match status" value="1"/>
</dbReference>
<comment type="subcellular location">
    <subcellularLocation>
        <location evidence="1">Endoplasmic reticulum membrane</location>
        <topology evidence="1">Single-pass membrane protein</topology>
    </subcellularLocation>
</comment>
<dbReference type="InterPro" id="IPR001580">
    <property type="entry name" value="Calret/calnex"/>
</dbReference>
<feature type="transmembrane region" description="Helical" evidence="8">
    <location>
        <begin position="474"/>
        <end position="495"/>
    </location>
</feature>
<feature type="compositionally biased region" description="Acidic residues" evidence="9">
    <location>
        <begin position="535"/>
        <end position="558"/>
    </location>
</feature>
<evidence type="ECO:0000256" key="4">
    <source>
        <dbReference type="ARBA" id="ARBA00022824"/>
    </source>
</evidence>
<accession>A0ABY6K521</accession>
<organism evidence="10 11">
    <name type="scientific">Cordylochernes scorpioides</name>
    <dbReference type="NCBI Taxonomy" id="51811"/>
    <lineage>
        <taxon>Eukaryota</taxon>
        <taxon>Metazoa</taxon>
        <taxon>Ecdysozoa</taxon>
        <taxon>Arthropoda</taxon>
        <taxon>Chelicerata</taxon>
        <taxon>Arachnida</taxon>
        <taxon>Pseudoscorpiones</taxon>
        <taxon>Cheliferoidea</taxon>
        <taxon>Chernetidae</taxon>
        <taxon>Cordylochernes</taxon>
    </lineage>
</organism>
<name>A0ABY6K521_9ARAC</name>
<evidence type="ECO:0000256" key="9">
    <source>
        <dbReference type="SAM" id="MobiDB-lite"/>
    </source>
</evidence>
<feature type="region of interest" description="Disordered" evidence="9">
    <location>
        <begin position="256"/>
        <end position="348"/>
    </location>
</feature>
<evidence type="ECO:0000313" key="11">
    <source>
        <dbReference type="Proteomes" id="UP001235939"/>
    </source>
</evidence>
<evidence type="ECO:0000313" key="10">
    <source>
        <dbReference type="EMBL" id="UYV62747.1"/>
    </source>
</evidence>
<evidence type="ECO:0000256" key="7">
    <source>
        <dbReference type="ARBA" id="ARBA00023186"/>
    </source>
</evidence>